<keyword evidence="1" id="KW-0472">Membrane</keyword>
<proteinExistence type="predicted"/>
<keyword evidence="1" id="KW-0812">Transmembrane</keyword>
<reference evidence="2" key="1">
    <citation type="submission" date="2021-01" db="EMBL/GenBank/DDBJ databases">
        <authorList>
            <person name="Corre E."/>
            <person name="Pelletier E."/>
            <person name="Niang G."/>
            <person name="Scheremetjew M."/>
            <person name="Finn R."/>
            <person name="Kale V."/>
            <person name="Holt S."/>
            <person name="Cochrane G."/>
            <person name="Meng A."/>
            <person name="Brown T."/>
            <person name="Cohen L."/>
        </authorList>
    </citation>
    <scope>NUCLEOTIDE SEQUENCE</scope>
    <source>
        <strain evidence="2">S3</strain>
    </source>
</reference>
<sequence length="198" mass="23222">MNIFHTMIMFSWSNNWADQSVVLELFTLFHYVQSFCSVLLVYRDSYYMYMWKDLRALSMWAAMFTIICYSLAFMFEIYLIFYSRNVIGILFSVYLGYVLLIFITVLPESLVILIEEVRLNILARDETLSVGGKYFSFMEFSLEDAGLYGSDTLLHDYNVEVLTNVKNYFDTLDWGSFDFVHTALDFALDQMISANTLD</sequence>
<feature type="transmembrane region" description="Helical" evidence="1">
    <location>
        <begin position="54"/>
        <end position="81"/>
    </location>
</feature>
<accession>A0A7S3IG04</accession>
<protein>
    <submittedName>
        <fullName evidence="2">Uncharacterized protein</fullName>
    </submittedName>
</protein>
<organism evidence="2">
    <name type="scientific">Strombidium inclinatum</name>
    <dbReference type="NCBI Taxonomy" id="197538"/>
    <lineage>
        <taxon>Eukaryota</taxon>
        <taxon>Sar</taxon>
        <taxon>Alveolata</taxon>
        <taxon>Ciliophora</taxon>
        <taxon>Intramacronucleata</taxon>
        <taxon>Spirotrichea</taxon>
        <taxon>Oligotrichia</taxon>
        <taxon>Strombidiidae</taxon>
        <taxon>Strombidium</taxon>
    </lineage>
</organism>
<feature type="transmembrane region" description="Helical" evidence="1">
    <location>
        <begin position="87"/>
        <end position="114"/>
    </location>
</feature>
<keyword evidence="1" id="KW-1133">Transmembrane helix</keyword>
<dbReference type="AlphaFoldDB" id="A0A7S3IG04"/>
<name>A0A7S3IG04_9SPIT</name>
<evidence type="ECO:0000256" key="1">
    <source>
        <dbReference type="SAM" id="Phobius"/>
    </source>
</evidence>
<dbReference type="EMBL" id="HBIH01007687">
    <property type="protein sequence ID" value="CAE0322543.1"/>
    <property type="molecule type" value="Transcribed_RNA"/>
</dbReference>
<feature type="transmembrane region" description="Helical" evidence="1">
    <location>
        <begin position="20"/>
        <end position="42"/>
    </location>
</feature>
<evidence type="ECO:0000313" key="2">
    <source>
        <dbReference type="EMBL" id="CAE0322543.1"/>
    </source>
</evidence>
<gene>
    <name evidence="2" type="ORF">SINC0208_LOCUS3127</name>
</gene>